<protein>
    <recommendedName>
        <fullName evidence="5">OmpA-like domain-containing protein</fullName>
    </recommendedName>
</protein>
<comment type="subcellular location">
    <subcellularLocation>
        <location evidence="1">Cell outer membrane</location>
    </subcellularLocation>
</comment>
<dbReference type="PANTHER" id="PTHR30329:SF21">
    <property type="entry name" value="LIPOPROTEIN YIAD-RELATED"/>
    <property type="match status" value="1"/>
</dbReference>
<evidence type="ECO:0000256" key="3">
    <source>
        <dbReference type="ARBA" id="ARBA00023237"/>
    </source>
</evidence>
<name>A0ABX3NVT7_9BACT</name>
<dbReference type="PANTHER" id="PTHR30329">
    <property type="entry name" value="STATOR ELEMENT OF FLAGELLAR MOTOR COMPLEX"/>
    <property type="match status" value="1"/>
</dbReference>
<dbReference type="PROSITE" id="PS51123">
    <property type="entry name" value="OMPA_2"/>
    <property type="match status" value="1"/>
</dbReference>
<dbReference type="PRINTS" id="PR01021">
    <property type="entry name" value="OMPADOMAIN"/>
</dbReference>
<accession>A0ABX3NVT7</accession>
<proteinExistence type="predicted"/>
<keyword evidence="7" id="KW-1185">Reference proteome</keyword>
<keyword evidence="3" id="KW-0998">Cell outer membrane</keyword>
<dbReference type="InterPro" id="IPR006665">
    <property type="entry name" value="OmpA-like"/>
</dbReference>
<organism evidence="6 7">
    <name type="scientific">Niastella koreensis</name>
    <dbReference type="NCBI Taxonomy" id="354356"/>
    <lineage>
        <taxon>Bacteria</taxon>
        <taxon>Pseudomonadati</taxon>
        <taxon>Bacteroidota</taxon>
        <taxon>Chitinophagia</taxon>
        <taxon>Chitinophagales</taxon>
        <taxon>Chitinophagaceae</taxon>
        <taxon>Niastella</taxon>
    </lineage>
</organism>
<evidence type="ECO:0000313" key="6">
    <source>
        <dbReference type="EMBL" id="OQP44222.1"/>
    </source>
</evidence>
<gene>
    <name evidence="6" type="ORF">A4D02_35595</name>
</gene>
<evidence type="ECO:0000256" key="1">
    <source>
        <dbReference type="ARBA" id="ARBA00004442"/>
    </source>
</evidence>
<dbReference type="InterPro" id="IPR006664">
    <property type="entry name" value="OMP_bac"/>
</dbReference>
<dbReference type="SUPFAM" id="SSF103088">
    <property type="entry name" value="OmpA-like"/>
    <property type="match status" value="1"/>
</dbReference>
<dbReference type="RefSeq" id="WP_014219125.1">
    <property type="nucleotide sequence ID" value="NZ_LWBO01000029.1"/>
</dbReference>
<feature type="domain" description="OmpA-like" evidence="5">
    <location>
        <begin position="217"/>
        <end position="332"/>
    </location>
</feature>
<dbReference type="PRINTS" id="PR01023">
    <property type="entry name" value="NAFLGMOTY"/>
</dbReference>
<dbReference type="InterPro" id="IPR050330">
    <property type="entry name" value="Bact_OuterMem_StrucFunc"/>
</dbReference>
<dbReference type="Proteomes" id="UP000192277">
    <property type="component" value="Unassembled WGS sequence"/>
</dbReference>
<dbReference type="EMBL" id="LWBO01000029">
    <property type="protein sequence ID" value="OQP44222.1"/>
    <property type="molecule type" value="Genomic_DNA"/>
</dbReference>
<dbReference type="InterPro" id="IPR036737">
    <property type="entry name" value="OmpA-like_sf"/>
</dbReference>
<sequence>MAFIDFDGANKLSSFGRSMKPGLALHFQNNLSRRFDYSIMVAGSFLEFPDNKNGNNTGDKKQLLLENDFTLRARLLKSQALFNPYAITGAGWSQYDNRYGVYIPIGMGVQVNVTADLFLLVNSQYRVAVTAEQPRHFFHSIGIAGAITHRKISRTTQVSLPAPVVRQVISSDADGDGIIDNLDSCPQMAGTARYHGCPAPDTNKVNNYSSFRSLEALKTIVDRAARQIFFETGSYKLLPVSFSALDTVAHILKEDQALQLSIEGHTDNVGQPADNQLLSENRSKTVMDYLIKAGVENNRLKAAGYGQQQPVATNATPEGRATNRRVVLQIHY</sequence>
<evidence type="ECO:0000313" key="7">
    <source>
        <dbReference type="Proteomes" id="UP000192277"/>
    </source>
</evidence>
<comment type="caution">
    <text evidence="6">The sequence shown here is derived from an EMBL/GenBank/DDBJ whole genome shotgun (WGS) entry which is preliminary data.</text>
</comment>
<evidence type="ECO:0000256" key="2">
    <source>
        <dbReference type="ARBA" id="ARBA00023136"/>
    </source>
</evidence>
<dbReference type="Gene3D" id="3.30.1330.60">
    <property type="entry name" value="OmpA-like domain"/>
    <property type="match status" value="1"/>
</dbReference>
<dbReference type="CDD" id="cd07185">
    <property type="entry name" value="OmpA_C-like"/>
    <property type="match status" value="1"/>
</dbReference>
<reference evidence="6 7" key="1">
    <citation type="submission" date="2016-04" db="EMBL/GenBank/DDBJ databases">
        <authorList>
            <person name="Chen L."/>
            <person name="Zhuang W."/>
            <person name="Wang G."/>
        </authorList>
    </citation>
    <scope>NUCLEOTIDE SEQUENCE [LARGE SCALE GENOMIC DNA]</scope>
    <source>
        <strain evidence="7">GR20</strain>
    </source>
</reference>
<evidence type="ECO:0000256" key="4">
    <source>
        <dbReference type="PROSITE-ProRule" id="PRU00473"/>
    </source>
</evidence>
<keyword evidence="2 4" id="KW-0472">Membrane</keyword>
<dbReference type="Pfam" id="PF00691">
    <property type="entry name" value="OmpA"/>
    <property type="match status" value="1"/>
</dbReference>
<evidence type="ECO:0000259" key="5">
    <source>
        <dbReference type="PROSITE" id="PS51123"/>
    </source>
</evidence>